<dbReference type="Pfam" id="PF18803">
    <property type="entry name" value="CxC2"/>
    <property type="match status" value="1"/>
</dbReference>
<protein>
    <recommendedName>
        <fullName evidence="1">CxC2-like cysteine cluster KDZ transposase-associated domain-containing protein</fullName>
    </recommendedName>
</protein>
<dbReference type="PANTHER" id="PTHR33096:SF1">
    <property type="entry name" value="CXC1-LIKE CYSTEINE CLUSTER ASSOCIATED WITH KDZ TRANSPOSASES DOMAIN-CONTAINING PROTEIN"/>
    <property type="match status" value="1"/>
</dbReference>
<organism evidence="2 3">
    <name type="scientific">Suillus placidus</name>
    <dbReference type="NCBI Taxonomy" id="48579"/>
    <lineage>
        <taxon>Eukaryota</taxon>
        <taxon>Fungi</taxon>
        <taxon>Dikarya</taxon>
        <taxon>Basidiomycota</taxon>
        <taxon>Agaricomycotina</taxon>
        <taxon>Agaricomycetes</taxon>
        <taxon>Agaricomycetidae</taxon>
        <taxon>Boletales</taxon>
        <taxon>Suillineae</taxon>
        <taxon>Suillaceae</taxon>
        <taxon>Suillus</taxon>
    </lineage>
</organism>
<comment type="caution">
    <text evidence="2">The sequence shown here is derived from an EMBL/GenBank/DDBJ whole genome shotgun (WGS) entry which is preliminary data.</text>
</comment>
<dbReference type="AlphaFoldDB" id="A0A9P6ZFR3"/>
<feature type="domain" description="CxC2-like cysteine cluster KDZ transposase-associated" evidence="1">
    <location>
        <begin position="180"/>
        <end position="264"/>
    </location>
</feature>
<dbReference type="EMBL" id="JABBWD010000131">
    <property type="protein sequence ID" value="KAG1764177.1"/>
    <property type="molecule type" value="Genomic_DNA"/>
</dbReference>
<proteinExistence type="predicted"/>
<reference evidence="2" key="1">
    <citation type="journal article" date="2020" name="New Phytol.">
        <title>Comparative genomics reveals dynamic genome evolution in host specialist ectomycorrhizal fungi.</title>
        <authorList>
            <person name="Lofgren L.A."/>
            <person name="Nguyen N.H."/>
            <person name="Vilgalys R."/>
            <person name="Ruytinx J."/>
            <person name="Liao H.L."/>
            <person name="Branco S."/>
            <person name="Kuo A."/>
            <person name="LaButti K."/>
            <person name="Lipzen A."/>
            <person name="Andreopoulos W."/>
            <person name="Pangilinan J."/>
            <person name="Riley R."/>
            <person name="Hundley H."/>
            <person name="Na H."/>
            <person name="Barry K."/>
            <person name="Grigoriev I.V."/>
            <person name="Stajich J.E."/>
            <person name="Kennedy P.G."/>
        </authorList>
    </citation>
    <scope>NUCLEOTIDE SEQUENCE</scope>
    <source>
        <strain evidence="2">DOB743</strain>
    </source>
</reference>
<dbReference type="InterPro" id="IPR040521">
    <property type="entry name" value="KDZ"/>
</dbReference>
<evidence type="ECO:0000259" key="1">
    <source>
        <dbReference type="Pfam" id="PF18803"/>
    </source>
</evidence>
<dbReference type="InterPro" id="IPR041457">
    <property type="entry name" value="CxC2_KDZ-assoc"/>
</dbReference>
<dbReference type="Pfam" id="PF18758">
    <property type="entry name" value="KDZ"/>
    <property type="match status" value="1"/>
</dbReference>
<evidence type="ECO:0000313" key="2">
    <source>
        <dbReference type="EMBL" id="KAG1764177.1"/>
    </source>
</evidence>
<keyword evidence="3" id="KW-1185">Reference proteome</keyword>
<gene>
    <name evidence="2" type="ORF">EV702DRAFT_1182625</name>
</gene>
<dbReference type="Proteomes" id="UP000714275">
    <property type="component" value="Unassembled WGS sequence"/>
</dbReference>
<dbReference type="OrthoDB" id="2681502at2759"/>
<dbReference type="PANTHER" id="PTHR33096">
    <property type="entry name" value="CXC2 DOMAIN-CONTAINING PROTEIN"/>
    <property type="match status" value="1"/>
</dbReference>
<name>A0A9P6ZFR3_9AGAM</name>
<sequence length="999" mass="114763">MPTGPCLTLPQNHQQFSLLRHHLLGKTFLTILMSKTKAHLSLCNSQKPWQSQNDYLRQWLPRQESYLHHLLDREAPPEDRRCFICDQDGVYKCQDCLGEPLYCTGCCRSHHCSNPFHWISQWNGQFFERSCLAHVGLILHLGHDGKQCPALTDRCNLFEEDEPEDQLEPEDLPFVSGPEFQPKENTMVIVDKSGVHRLEVRCCDCPNAMSPDIQLFRHGFFPASFNRPKTVFTFGVLNDFLLDNLECGTSAMNYYSKLRRMTSSMFPHLVPDRYRELMRVARQWRQLKIMKWHGFGHRSDTPSTGELALFCPACPQPGINVLLSGDESLDDWKFTRSFVMDGNFKAEHLHPIKPFDEVWLSDGLGFMVGKDRYKMHLEEAADTVEKSSCNNHRAVNQANASRHKLESTGIGGVACARHGCFVPHSMVDFQKGERQMNMDYALCEASQHNMEGITRAVTFYDINCQYNKHLRVRVDQSRFLEMAPELTIIPGIGLWHVHGHQDSCYVRYASNFIEGIGRIDGEIMETLWARLNLISPAARGMSSPHRKECLDYQMNDSNFCKMIRMKRTLCRKYKLARNGIAESGKAFDRLDEAAPAHSKMEWLARERIAQSSRLNDPAAMDEYEINIKKAPSKKEIELRLLEESNARNAAPSRRSVATWISTGLAIEEAQIALLIEVRRAGRRCTETQRLDIARQRDRLQGQIDGFTRSALTHLGEGFDADDEPDDLNIDILDDLDDDPAEFTETSDTWTNSPELTVIPLPSNLGVDRCRRCMAEDLIPLEMSLREGQANDALHNLRIHLCNKAILFRTTVRQAKSQALKTRAWSQVTSVQQAVSLHASIYTKTRKQMMKLEPGQEQLQKYKPLLREQLKISTAVGDPNARGQRNESLAWFWSVEVDLGGPDQSWNEEFYRVHWLRAKALRDRWREELILVKLEMDWTHNFFLWKATQWGDRMQESLDKRLPGHACYSGRQSQMYSLLAQDAQAAFQDIQNVLIEAGDE</sequence>
<accession>A0A9P6ZFR3</accession>
<evidence type="ECO:0000313" key="3">
    <source>
        <dbReference type="Proteomes" id="UP000714275"/>
    </source>
</evidence>